<keyword evidence="1" id="KW-0812">Transmembrane</keyword>
<reference evidence="3" key="1">
    <citation type="submission" date="2024-06" db="EMBL/GenBank/DDBJ databases">
        <title>Genome sequence of Vogesella sp. MAHUQ-64.</title>
        <authorList>
            <person name="Huq M.A."/>
        </authorList>
    </citation>
    <scope>NUCLEOTIDE SEQUENCE</scope>
    <source>
        <strain evidence="3">MAHUQ-64</strain>
    </source>
</reference>
<dbReference type="PANTHER" id="PTHR30441">
    <property type="entry name" value="DUF748 DOMAIN-CONTAINING PROTEIN"/>
    <property type="match status" value="1"/>
</dbReference>
<evidence type="ECO:0000313" key="4">
    <source>
        <dbReference type="Proteomes" id="UP001433638"/>
    </source>
</evidence>
<gene>
    <name evidence="3" type="ORF">ABNW52_15395</name>
</gene>
<keyword evidence="1" id="KW-1133">Transmembrane helix</keyword>
<dbReference type="Pfam" id="PF05170">
    <property type="entry name" value="AsmA"/>
    <property type="match status" value="1"/>
</dbReference>
<dbReference type="InterPro" id="IPR052894">
    <property type="entry name" value="AsmA-related"/>
</dbReference>
<organism evidence="3 4">
    <name type="scientific">Vogesella oryzagri</name>
    <dbReference type="NCBI Taxonomy" id="3160864"/>
    <lineage>
        <taxon>Bacteria</taxon>
        <taxon>Pseudomonadati</taxon>
        <taxon>Pseudomonadota</taxon>
        <taxon>Betaproteobacteria</taxon>
        <taxon>Neisseriales</taxon>
        <taxon>Chromobacteriaceae</taxon>
        <taxon>Vogesella</taxon>
    </lineage>
</organism>
<accession>A0ABV1M6Z5</accession>
<feature type="domain" description="AsmA" evidence="2">
    <location>
        <begin position="10"/>
        <end position="630"/>
    </location>
</feature>
<dbReference type="Proteomes" id="UP001433638">
    <property type="component" value="Unassembled WGS sequence"/>
</dbReference>
<name>A0ABV1M6Z5_9NEIS</name>
<dbReference type="InterPro" id="IPR007844">
    <property type="entry name" value="AsmA"/>
</dbReference>
<proteinExistence type="predicted"/>
<sequence length="729" mass="79138">MKWNSGRLWLKVSVYTLLLLGSLLVLALTLFFLRFDSQSVRTNLQRSLADTHRTITINGSVSPMLFPSPGLALGDVSVSEPGGRDEFARVGEIQARLAWLPLLFGDLEITHLSLRDSTVKVVRNSDGTLNFTDLLRRRKPSRFKLNLDTMALRGTTILLSDRVNGRNSKLEEGSLDVEGLRSDASLSFGGRLLAGSQVVSLAMQAPFTRLDDQVNIEHLSALAISSTDKLGELRLKAEGKLKLNFGTLLASGENLKLTLDSSLPKSHAEALLPSVNASLSELSTPAASISGQMDYARTQYRFNGQLAELRLTRDGAFASQLQSQLSWLVGTHSLNMTLRAPLNLAGYNLLRLEPLTLTAQLKTPALPRGQLQAALSGALDGDLNDSRLNLRVAGQLDGAALSATATQYGFLSPRQEVTLSLGKLDLNRYLPENQAQQAVALFQNGTPFRLDWMDFLDLDGKLAIGELAMGRFRIKDIAADVTARPESLALDNLSAAIYGGALKGSLHLLRDKEPRLELSQQLLGMQIRPLMQDLFDVGRVEGAGNGWVQLTAHGNSLAALRNTLNGKVAVRLEKGALNGIDLVSALRDLPGELKDWNSSSMPAKPDQKTTFSAMAAAFELQNGVARSQDLQLASSLVNVSGSGKVDLVQNIVDYTLNVRANPKAFARLGGVNIPLKITGPLNQPVYALDFNSIVKGKKTEGEKQQALKQELKKQITTILPQPTPREHAK</sequence>
<dbReference type="RefSeq" id="WP_349589632.1">
    <property type="nucleotide sequence ID" value="NZ_JBEFLD010000008.1"/>
</dbReference>
<keyword evidence="4" id="KW-1185">Reference proteome</keyword>
<comment type="caution">
    <text evidence="3">The sequence shown here is derived from an EMBL/GenBank/DDBJ whole genome shotgun (WGS) entry which is preliminary data.</text>
</comment>
<dbReference type="PANTHER" id="PTHR30441:SF4">
    <property type="entry name" value="PROTEIN ASMA"/>
    <property type="match status" value="1"/>
</dbReference>
<keyword evidence="1" id="KW-0472">Membrane</keyword>
<evidence type="ECO:0000256" key="1">
    <source>
        <dbReference type="SAM" id="Phobius"/>
    </source>
</evidence>
<evidence type="ECO:0000313" key="3">
    <source>
        <dbReference type="EMBL" id="MEQ6291997.1"/>
    </source>
</evidence>
<dbReference type="EMBL" id="JBEFLD010000008">
    <property type="protein sequence ID" value="MEQ6291997.1"/>
    <property type="molecule type" value="Genomic_DNA"/>
</dbReference>
<evidence type="ECO:0000259" key="2">
    <source>
        <dbReference type="Pfam" id="PF05170"/>
    </source>
</evidence>
<feature type="transmembrane region" description="Helical" evidence="1">
    <location>
        <begin position="12"/>
        <end position="33"/>
    </location>
</feature>
<protein>
    <submittedName>
        <fullName evidence="3">AsmA family protein</fullName>
    </submittedName>
</protein>